<dbReference type="RefSeq" id="WP_294497513.1">
    <property type="nucleotide sequence ID" value="NZ_JAGZJN010000255.1"/>
</dbReference>
<gene>
    <name evidence="2" type="ORF">KH265_00545</name>
</gene>
<dbReference type="InterPro" id="IPR006311">
    <property type="entry name" value="TAT_signal"/>
</dbReference>
<dbReference type="PROSITE" id="PS51318">
    <property type="entry name" value="TAT"/>
    <property type="match status" value="1"/>
</dbReference>
<dbReference type="Proteomes" id="UP000739069">
    <property type="component" value="Unassembled WGS sequence"/>
</dbReference>
<dbReference type="EMBL" id="JAGZXI010000001">
    <property type="protein sequence ID" value="MBS6634151.1"/>
    <property type="molecule type" value="Genomic_DNA"/>
</dbReference>
<evidence type="ECO:0000313" key="3">
    <source>
        <dbReference type="Proteomes" id="UP000739069"/>
    </source>
</evidence>
<evidence type="ECO:0000256" key="1">
    <source>
        <dbReference type="SAM" id="SignalP"/>
    </source>
</evidence>
<reference evidence="2" key="1">
    <citation type="submission" date="2021-02" db="EMBL/GenBank/DDBJ databases">
        <title>Infant gut strain persistence is associated with maternal origin, phylogeny, and functional potential including surface adhesion and iron acquisition.</title>
        <authorList>
            <person name="Lou Y.C."/>
        </authorList>
    </citation>
    <scope>NUCLEOTIDE SEQUENCE</scope>
    <source>
        <strain evidence="2">L1_008_092G1_dasL1_008_092G1_concoct_16</strain>
    </source>
</reference>
<comment type="caution">
    <text evidence="2">The sequence shown here is derived from an EMBL/GenBank/DDBJ whole genome shotgun (WGS) entry which is preliminary data.</text>
</comment>
<proteinExistence type="predicted"/>
<protein>
    <submittedName>
        <fullName evidence="2">Amino acid oxidase</fullName>
    </submittedName>
</protein>
<evidence type="ECO:0000313" key="2">
    <source>
        <dbReference type="EMBL" id="MBS6634151.1"/>
    </source>
</evidence>
<feature type="signal peptide" evidence="1">
    <location>
        <begin position="1"/>
        <end position="31"/>
    </location>
</feature>
<feature type="chain" id="PRO_5037898939" evidence="1">
    <location>
        <begin position="32"/>
        <end position="307"/>
    </location>
</feature>
<organism evidence="2 3">
    <name type="scientific">Rothia mucilaginosa</name>
    <dbReference type="NCBI Taxonomy" id="43675"/>
    <lineage>
        <taxon>Bacteria</taxon>
        <taxon>Bacillati</taxon>
        <taxon>Actinomycetota</taxon>
        <taxon>Actinomycetes</taxon>
        <taxon>Micrococcales</taxon>
        <taxon>Micrococcaceae</taxon>
        <taxon>Rothia</taxon>
    </lineage>
</organism>
<dbReference type="AlphaFoldDB" id="A0A943YBF0"/>
<name>A0A943YBF0_9MICC</name>
<accession>A0A943YBF0</accession>
<keyword evidence="1" id="KW-0732">Signal</keyword>
<sequence>MTQPISRRAVAKAGIWSAPVVAASAAVPAYAASKEVTIQHGLFVSAQYGGGFIGYTSSTSTGPVHPTSPDAYFASNYESDLNWDDNASKPTNPDLYVNGEGKFTPVNNSQTASPGSYVAASGFWWSVPTTKESSGSAYITNSTATLSKGATFVTEVEFTVPAGAVNSAKTGKINGKVWGPNNRSALTGTNVELIASAGQSKYLSIAQTAGNWSAEVPTVTKNSDGTYTFKGRITFTTAKAYTLKQSGSKYYGQVVIMPAQVSFSPALGWISYKQTSSIQNATISYTGNGYSDTLVLSGEATTSQINP</sequence>